<feature type="chain" id="PRO_5007857484" description="Autophagy-related protein 27" evidence="17">
    <location>
        <begin position="20"/>
        <end position="365"/>
    </location>
</feature>
<dbReference type="SUPFAM" id="SSF50911">
    <property type="entry name" value="Mannose 6-phosphate receptor domain"/>
    <property type="match status" value="1"/>
</dbReference>
<dbReference type="Proteomes" id="UP000076871">
    <property type="component" value="Unassembled WGS sequence"/>
</dbReference>
<evidence type="ECO:0000256" key="11">
    <source>
        <dbReference type="ARBA" id="ARBA00023128"/>
    </source>
</evidence>
<dbReference type="AlphaFoldDB" id="A0A165F0I1"/>
<reference evidence="19 20" key="1">
    <citation type="journal article" date="2016" name="Mol. Biol. Evol.">
        <title>Comparative Genomics of Early-Diverging Mushroom-Forming Fungi Provides Insights into the Origins of Lignocellulose Decay Capabilities.</title>
        <authorList>
            <person name="Nagy L.G."/>
            <person name="Riley R."/>
            <person name="Tritt A."/>
            <person name="Adam C."/>
            <person name="Daum C."/>
            <person name="Floudas D."/>
            <person name="Sun H."/>
            <person name="Yadav J.S."/>
            <person name="Pangilinan J."/>
            <person name="Larsson K.H."/>
            <person name="Matsuura K."/>
            <person name="Barry K."/>
            <person name="Labutti K."/>
            <person name="Kuo R."/>
            <person name="Ohm R.A."/>
            <person name="Bhattacharya S.S."/>
            <person name="Shirouzu T."/>
            <person name="Yoshinaga Y."/>
            <person name="Martin F.M."/>
            <person name="Grigoriev I.V."/>
            <person name="Hibbett D.S."/>
        </authorList>
    </citation>
    <scope>NUCLEOTIDE SEQUENCE [LARGE SCALE GENOMIC DNA]</scope>
    <source>
        <strain evidence="19 20">93-53</strain>
    </source>
</reference>
<evidence type="ECO:0000256" key="1">
    <source>
        <dbReference type="ARBA" id="ARBA00004304"/>
    </source>
</evidence>
<keyword evidence="20" id="KW-1185">Reference proteome</keyword>
<dbReference type="PROSITE" id="PS51914">
    <property type="entry name" value="MRH"/>
    <property type="match status" value="1"/>
</dbReference>
<comment type="subcellular location">
    <subcellularLocation>
        <location evidence="2">Cytoplasmic vesicle membrane</location>
        <topology evidence="2">Single-pass type I membrane protein</topology>
    </subcellularLocation>
    <subcellularLocation>
        <location evidence="3">Golgi apparatus membrane</location>
        <topology evidence="3">Single-pass type I membrane protein</topology>
    </subcellularLocation>
    <subcellularLocation>
        <location evidence="1">Mitochondrion membrane</location>
        <topology evidence="1">Single-pass membrane protein</topology>
    </subcellularLocation>
</comment>
<keyword evidence="8 16" id="KW-1133">Transmembrane helix</keyword>
<evidence type="ECO:0000256" key="15">
    <source>
        <dbReference type="SAM" id="MobiDB-lite"/>
    </source>
</evidence>
<feature type="domain" description="MRH" evidence="18">
    <location>
        <begin position="31"/>
        <end position="215"/>
    </location>
</feature>
<keyword evidence="9" id="KW-0072">Autophagy</keyword>
<evidence type="ECO:0000256" key="5">
    <source>
        <dbReference type="ARBA" id="ARBA00013776"/>
    </source>
</evidence>
<dbReference type="GO" id="GO:0031966">
    <property type="term" value="C:mitochondrial membrane"/>
    <property type="evidence" value="ECO:0007669"/>
    <property type="project" value="UniProtKB-SubCell"/>
</dbReference>
<sequence length="365" mass="40595">MHGTAIAFSLSLLVSLAAAAAVEEPVGILAKQCKFALGDRHFDMCPVFEGNEGGWTVSRERQTPPTITKDEYRISFQGPLKRSKKIASDEQCPDGTWICKMVTNTRPKHDDEEPRVLQVVPVAGELSSDDEAGSGTNEYVPGLNITAKFVPAETEAKHDVLHINLHGGYYMRRQQKADFQFICDHNAEEPSSPTTGWDWRGTHTFIWRTKHACDQATSAPPPKEEPTHPTSPPEDDDAPPKDAEDDDIPGEKKLLDPDLLEGRSHRSVVTMFASASLICAIVYLAYFPPRRLRRFLTSYVKAHPRLMRSRVGERVLVRWAHEDFAIGPGEEDVMINGGQAVAMDEEIPLKPAPRRPVLFNYGSAT</sequence>
<dbReference type="InParanoid" id="A0A165F0I1"/>
<gene>
    <name evidence="19" type="ORF">LAESUDRAFT_676720</name>
</gene>
<dbReference type="Gene3D" id="2.70.130.10">
    <property type="entry name" value="Mannose-6-phosphate receptor binding domain"/>
    <property type="match status" value="1"/>
</dbReference>
<evidence type="ECO:0000256" key="14">
    <source>
        <dbReference type="ARBA" id="ARBA00023329"/>
    </source>
</evidence>
<evidence type="ECO:0000256" key="8">
    <source>
        <dbReference type="ARBA" id="ARBA00022989"/>
    </source>
</evidence>
<keyword evidence="6 16" id="KW-0812">Transmembrane</keyword>
<accession>A0A165F0I1</accession>
<keyword evidence="13" id="KW-1015">Disulfide bond</keyword>
<dbReference type="OrthoDB" id="29460at2759"/>
<evidence type="ECO:0000256" key="17">
    <source>
        <dbReference type="SAM" id="SignalP"/>
    </source>
</evidence>
<evidence type="ECO:0000256" key="6">
    <source>
        <dbReference type="ARBA" id="ARBA00022692"/>
    </source>
</evidence>
<dbReference type="InterPro" id="IPR009011">
    <property type="entry name" value="Man6P_isomerase_rcpt-bd_dom_sf"/>
</dbReference>
<dbReference type="GO" id="GO:0000139">
    <property type="term" value="C:Golgi membrane"/>
    <property type="evidence" value="ECO:0007669"/>
    <property type="project" value="UniProtKB-SubCell"/>
</dbReference>
<proteinExistence type="inferred from homology"/>
<dbReference type="EMBL" id="KV427616">
    <property type="protein sequence ID" value="KZT08106.1"/>
    <property type="molecule type" value="Genomic_DNA"/>
</dbReference>
<keyword evidence="14" id="KW-0968">Cytoplasmic vesicle</keyword>
<keyword evidence="7 17" id="KW-0732">Signal</keyword>
<evidence type="ECO:0000256" key="9">
    <source>
        <dbReference type="ARBA" id="ARBA00023006"/>
    </source>
</evidence>
<feature type="compositionally biased region" description="Acidic residues" evidence="15">
    <location>
        <begin position="233"/>
        <end position="248"/>
    </location>
</feature>
<protein>
    <recommendedName>
        <fullName evidence="5">Autophagy-related protein 27</fullName>
    </recommendedName>
</protein>
<name>A0A165F0I1_9APHY</name>
<dbReference type="InterPro" id="IPR018939">
    <property type="entry name" value="Autophagy-rel_prot_27"/>
</dbReference>
<organism evidence="19 20">
    <name type="scientific">Laetiporus sulphureus 93-53</name>
    <dbReference type="NCBI Taxonomy" id="1314785"/>
    <lineage>
        <taxon>Eukaryota</taxon>
        <taxon>Fungi</taxon>
        <taxon>Dikarya</taxon>
        <taxon>Basidiomycota</taxon>
        <taxon>Agaricomycotina</taxon>
        <taxon>Agaricomycetes</taxon>
        <taxon>Polyporales</taxon>
        <taxon>Laetiporus</taxon>
    </lineage>
</organism>
<evidence type="ECO:0000256" key="10">
    <source>
        <dbReference type="ARBA" id="ARBA00023034"/>
    </source>
</evidence>
<evidence type="ECO:0000313" key="20">
    <source>
        <dbReference type="Proteomes" id="UP000076871"/>
    </source>
</evidence>
<evidence type="ECO:0000256" key="7">
    <source>
        <dbReference type="ARBA" id="ARBA00022729"/>
    </source>
</evidence>
<evidence type="ECO:0000313" key="19">
    <source>
        <dbReference type="EMBL" id="KZT08106.1"/>
    </source>
</evidence>
<feature type="region of interest" description="Disordered" evidence="15">
    <location>
        <begin position="213"/>
        <end position="257"/>
    </location>
</feature>
<dbReference type="GO" id="GO:0030659">
    <property type="term" value="C:cytoplasmic vesicle membrane"/>
    <property type="evidence" value="ECO:0007669"/>
    <property type="project" value="UniProtKB-SubCell"/>
</dbReference>
<evidence type="ECO:0000256" key="12">
    <source>
        <dbReference type="ARBA" id="ARBA00023136"/>
    </source>
</evidence>
<evidence type="ECO:0000256" key="3">
    <source>
        <dbReference type="ARBA" id="ARBA00004614"/>
    </source>
</evidence>
<evidence type="ECO:0000256" key="16">
    <source>
        <dbReference type="SAM" id="Phobius"/>
    </source>
</evidence>
<feature type="transmembrane region" description="Helical" evidence="16">
    <location>
        <begin position="268"/>
        <end position="287"/>
    </location>
</feature>
<dbReference type="GO" id="GO:0006914">
    <property type="term" value="P:autophagy"/>
    <property type="evidence" value="ECO:0007669"/>
    <property type="project" value="UniProtKB-KW"/>
</dbReference>
<dbReference type="GeneID" id="63822664"/>
<dbReference type="Pfam" id="PF09451">
    <property type="entry name" value="ATG27"/>
    <property type="match status" value="1"/>
</dbReference>
<keyword evidence="10" id="KW-0333">Golgi apparatus</keyword>
<comment type="similarity">
    <text evidence="4">Belongs to the ATG27 family.</text>
</comment>
<dbReference type="RefSeq" id="XP_040765846.1">
    <property type="nucleotide sequence ID" value="XM_040905634.1"/>
</dbReference>
<dbReference type="InterPro" id="IPR044865">
    <property type="entry name" value="MRH_dom"/>
</dbReference>
<evidence type="ECO:0000256" key="13">
    <source>
        <dbReference type="ARBA" id="ARBA00023157"/>
    </source>
</evidence>
<evidence type="ECO:0000259" key="18">
    <source>
        <dbReference type="PROSITE" id="PS51914"/>
    </source>
</evidence>
<keyword evidence="12 16" id="KW-0472">Membrane</keyword>
<keyword evidence="11" id="KW-0496">Mitochondrion</keyword>
<evidence type="ECO:0000256" key="4">
    <source>
        <dbReference type="ARBA" id="ARBA00005363"/>
    </source>
</evidence>
<evidence type="ECO:0000256" key="2">
    <source>
        <dbReference type="ARBA" id="ARBA00004358"/>
    </source>
</evidence>
<feature type="signal peptide" evidence="17">
    <location>
        <begin position="1"/>
        <end position="19"/>
    </location>
</feature>